<accession>A0AAV5IZD1</accession>
<keyword evidence="3" id="KW-1185">Reference proteome</keyword>
<reference evidence="2 3" key="1">
    <citation type="journal article" date="2021" name="Commun. Biol.">
        <title>The genome of Shorea leprosula (Dipterocarpaceae) highlights the ecological relevance of drought in aseasonal tropical rainforests.</title>
        <authorList>
            <person name="Ng K.K.S."/>
            <person name="Kobayashi M.J."/>
            <person name="Fawcett J.A."/>
            <person name="Hatakeyama M."/>
            <person name="Paape T."/>
            <person name="Ng C.H."/>
            <person name="Ang C.C."/>
            <person name="Tnah L.H."/>
            <person name="Lee C.T."/>
            <person name="Nishiyama T."/>
            <person name="Sese J."/>
            <person name="O'Brien M.J."/>
            <person name="Copetti D."/>
            <person name="Mohd Noor M.I."/>
            <person name="Ong R.C."/>
            <person name="Putra M."/>
            <person name="Sireger I.Z."/>
            <person name="Indrioko S."/>
            <person name="Kosugi Y."/>
            <person name="Izuno A."/>
            <person name="Isagi Y."/>
            <person name="Lee S.L."/>
            <person name="Shimizu K.K."/>
        </authorList>
    </citation>
    <scope>NUCLEOTIDE SEQUENCE [LARGE SCALE GENOMIC DNA]</scope>
    <source>
        <strain evidence="2">214</strain>
    </source>
</reference>
<organism evidence="2 3">
    <name type="scientific">Rubroshorea leprosula</name>
    <dbReference type="NCBI Taxonomy" id="152421"/>
    <lineage>
        <taxon>Eukaryota</taxon>
        <taxon>Viridiplantae</taxon>
        <taxon>Streptophyta</taxon>
        <taxon>Embryophyta</taxon>
        <taxon>Tracheophyta</taxon>
        <taxon>Spermatophyta</taxon>
        <taxon>Magnoliopsida</taxon>
        <taxon>eudicotyledons</taxon>
        <taxon>Gunneridae</taxon>
        <taxon>Pentapetalae</taxon>
        <taxon>rosids</taxon>
        <taxon>malvids</taxon>
        <taxon>Malvales</taxon>
        <taxon>Dipterocarpaceae</taxon>
        <taxon>Rubroshorea</taxon>
    </lineage>
</organism>
<feature type="region of interest" description="Disordered" evidence="1">
    <location>
        <begin position="88"/>
        <end position="114"/>
    </location>
</feature>
<comment type="caution">
    <text evidence="2">The sequence shown here is derived from an EMBL/GenBank/DDBJ whole genome shotgun (WGS) entry which is preliminary data.</text>
</comment>
<dbReference type="AlphaFoldDB" id="A0AAV5IZD1"/>
<dbReference type="EMBL" id="BPVZ01000023">
    <property type="protein sequence ID" value="GKV05174.1"/>
    <property type="molecule type" value="Genomic_DNA"/>
</dbReference>
<protein>
    <submittedName>
        <fullName evidence="2">Uncharacterized protein</fullName>
    </submittedName>
</protein>
<sequence>MFCNPKGYGLGFAPFHPLILNNNPQTKQALNEGHHSSTGFMARPFVGSSISINNNNNKKINLKYTANNYKGTIIRFTSQGRVLITALTSQQQSQSPPSPMAIWEAGDNFTPQHK</sequence>
<name>A0AAV5IZD1_9ROSI</name>
<evidence type="ECO:0000313" key="3">
    <source>
        <dbReference type="Proteomes" id="UP001054252"/>
    </source>
</evidence>
<dbReference type="Proteomes" id="UP001054252">
    <property type="component" value="Unassembled WGS sequence"/>
</dbReference>
<proteinExistence type="predicted"/>
<gene>
    <name evidence="2" type="ORF">SLEP1_g17214</name>
</gene>
<evidence type="ECO:0000313" key="2">
    <source>
        <dbReference type="EMBL" id="GKV05174.1"/>
    </source>
</evidence>
<evidence type="ECO:0000256" key="1">
    <source>
        <dbReference type="SAM" id="MobiDB-lite"/>
    </source>
</evidence>